<accession>A0AAD6F162</accession>
<feature type="chain" id="PRO_5041928530" evidence="1">
    <location>
        <begin position="23"/>
        <end position="69"/>
    </location>
</feature>
<dbReference type="Proteomes" id="UP001210211">
    <property type="component" value="Unassembled WGS sequence"/>
</dbReference>
<feature type="signal peptide" evidence="1">
    <location>
        <begin position="1"/>
        <end position="22"/>
    </location>
</feature>
<sequence length="69" mass="7474">MAVFYILAVIGLLSFNSLVTEADMVPQPSNQSAPPYVVISGCNNNCEVACCYCNILRSPPFCEKCCHPS</sequence>
<comment type="caution">
    <text evidence="2">The sequence shown here is derived from an EMBL/GenBank/DDBJ whole genome shotgun (WGS) entry which is preliminary data.</text>
</comment>
<dbReference type="EMBL" id="JAMRDG010000001">
    <property type="protein sequence ID" value="KAJ3708747.1"/>
    <property type="molecule type" value="Genomic_DNA"/>
</dbReference>
<evidence type="ECO:0000256" key="1">
    <source>
        <dbReference type="SAM" id="SignalP"/>
    </source>
</evidence>
<protein>
    <submittedName>
        <fullName evidence="2">Uncharacterized protein</fullName>
    </submittedName>
</protein>
<evidence type="ECO:0000313" key="2">
    <source>
        <dbReference type="EMBL" id="KAJ3708747.1"/>
    </source>
</evidence>
<evidence type="ECO:0000313" key="3">
    <source>
        <dbReference type="Proteomes" id="UP001210211"/>
    </source>
</evidence>
<reference evidence="2 3" key="1">
    <citation type="journal article" date="2022" name="Cell">
        <title>Repeat-based holocentromeres influence genome architecture and karyotype evolution.</title>
        <authorList>
            <person name="Hofstatter P.G."/>
            <person name="Thangavel G."/>
            <person name="Lux T."/>
            <person name="Neumann P."/>
            <person name="Vondrak T."/>
            <person name="Novak P."/>
            <person name="Zhang M."/>
            <person name="Costa L."/>
            <person name="Castellani M."/>
            <person name="Scott A."/>
            <person name="Toegelov H."/>
            <person name="Fuchs J."/>
            <person name="Mata-Sucre Y."/>
            <person name="Dias Y."/>
            <person name="Vanzela A.L.L."/>
            <person name="Huettel B."/>
            <person name="Almeida C.C.S."/>
            <person name="Simkova H."/>
            <person name="Souza G."/>
            <person name="Pedrosa-Harand A."/>
            <person name="Macas J."/>
            <person name="Mayer K.F.X."/>
            <person name="Houben A."/>
            <person name="Marques A."/>
        </authorList>
    </citation>
    <scope>NUCLEOTIDE SEQUENCE [LARGE SCALE GENOMIC DNA]</scope>
    <source>
        <strain evidence="2">RhyTen1mFocal</strain>
    </source>
</reference>
<dbReference type="AlphaFoldDB" id="A0AAD6F162"/>
<proteinExistence type="predicted"/>
<keyword evidence="3" id="KW-1185">Reference proteome</keyword>
<keyword evidence="1" id="KW-0732">Signal</keyword>
<name>A0AAD6F162_9POAL</name>
<organism evidence="2 3">
    <name type="scientific">Rhynchospora tenuis</name>
    <dbReference type="NCBI Taxonomy" id="198213"/>
    <lineage>
        <taxon>Eukaryota</taxon>
        <taxon>Viridiplantae</taxon>
        <taxon>Streptophyta</taxon>
        <taxon>Embryophyta</taxon>
        <taxon>Tracheophyta</taxon>
        <taxon>Spermatophyta</taxon>
        <taxon>Magnoliopsida</taxon>
        <taxon>Liliopsida</taxon>
        <taxon>Poales</taxon>
        <taxon>Cyperaceae</taxon>
        <taxon>Cyperoideae</taxon>
        <taxon>Rhynchosporeae</taxon>
        <taxon>Rhynchospora</taxon>
    </lineage>
</organism>
<gene>
    <name evidence="2" type="ORF">LUZ61_012452</name>
</gene>